<feature type="chain" id="PRO_5029691074" description="Lipocalin-like domain-containing protein" evidence="1">
    <location>
        <begin position="22"/>
        <end position="191"/>
    </location>
</feature>
<keyword evidence="1" id="KW-0732">Signal</keyword>
<feature type="signal peptide" evidence="1">
    <location>
        <begin position="1"/>
        <end position="21"/>
    </location>
</feature>
<evidence type="ECO:0000256" key="1">
    <source>
        <dbReference type="SAM" id="SignalP"/>
    </source>
</evidence>
<accession>A0A7K1S4L8</accession>
<name>A0A7K1S4L8_9BACT</name>
<dbReference type="AlphaFoldDB" id="A0A7K1S4L8"/>
<organism evidence="2 3">
    <name type="scientific">Spirosoma arboris</name>
    <dbReference type="NCBI Taxonomy" id="2682092"/>
    <lineage>
        <taxon>Bacteria</taxon>
        <taxon>Pseudomonadati</taxon>
        <taxon>Bacteroidota</taxon>
        <taxon>Cytophagia</taxon>
        <taxon>Cytophagales</taxon>
        <taxon>Cytophagaceae</taxon>
        <taxon>Spirosoma</taxon>
    </lineage>
</organism>
<dbReference type="EMBL" id="WPIN01000001">
    <property type="protein sequence ID" value="MVM28759.1"/>
    <property type="molecule type" value="Genomic_DNA"/>
</dbReference>
<keyword evidence="3" id="KW-1185">Reference proteome</keyword>
<evidence type="ECO:0000313" key="3">
    <source>
        <dbReference type="Proteomes" id="UP000436006"/>
    </source>
</evidence>
<proteinExistence type="predicted"/>
<evidence type="ECO:0008006" key="4">
    <source>
        <dbReference type="Google" id="ProtNLM"/>
    </source>
</evidence>
<reference evidence="2 3" key="1">
    <citation type="submission" date="2019-12" db="EMBL/GenBank/DDBJ databases">
        <title>Spirosoma sp. HMF4905 genome sequencing and assembly.</title>
        <authorList>
            <person name="Kang H."/>
            <person name="Cha I."/>
            <person name="Kim H."/>
            <person name="Joh K."/>
        </authorList>
    </citation>
    <scope>NUCLEOTIDE SEQUENCE [LARGE SCALE GENOMIC DNA]</scope>
    <source>
        <strain evidence="2 3">HMF4905</strain>
    </source>
</reference>
<sequence>MNMSKWFFYLVVSCLACSKSATTPEAATIDGPYRVTATLNDSTWYGSASASKTVTLGTENTCTKNRIDISFSTDLPFTNTAPKQTVTGCLGNCIPTQLLTFHNVPLAVGKYNISDLNLCAAQDGAVLYYWLLGGDSILKTYTSQGSSVGWIQITGYNASQQAIEGAFEVELSDKTVQTARFKNGIFKILLH</sequence>
<dbReference type="Proteomes" id="UP000436006">
    <property type="component" value="Unassembled WGS sequence"/>
</dbReference>
<comment type="caution">
    <text evidence="2">The sequence shown here is derived from an EMBL/GenBank/DDBJ whole genome shotgun (WGS) entry which is preliminary data.</text>
</comment>
<gene>
    <name evidence="2" type="ORF">GO755_01850</name>
</gene>
<dbReference type="RefSeq" id="WP_157582863.1">
    <property type="nucleotide sequence ID" value="NZ_WPIN01000001.1"/>
</dbReference>
<evidence type="ECO:0000313" key="2">
    <source>
        <dbReference type="EMBL" id="MVM28759.1"/>
    </source>
</evidence>
<protein>
    <recommendedName>
        <fullName evidence="4">Lipocalin-like domain-containing protein</fullName>
    </recommendedName>
</protein>